<protein>
    <recommendedName>
        <fullName evidence="3">F5/8 type C domain-containing protein</fullName>
    </recommendedName>
</protein>
<organism evidence="1 2">
    <name type="scientific">Tritrichomonas musculus</name>
    <dbReference type="NCBI Taxonomy" id="1915356"/>
    <lineage>
        <taxon>Eukaryota</taxon>
        <taxon>Metamonada</taxon>
        <taxon>Parabasalia</taxon>
        <taxon>Tritrichomonadida</taxon>
        <taxon>Tritrichomonadidae</taxon>
        <taxon>Tritrichomonas</taxon>
    </lineage>
</organism>
<dbReference type="EMBL" id="JAPFFF010000004">
    <property type="protein sequence ID" value="KAK8890811.1"/>
    <property type="molecule type" value="Genomic_DNA"/>
</dbReference>
<evidence type="ECO:0008006" key="3">
    <source>
        <dbReference type="Google" id="ProtNLM"/>
    </source>
</evidence>
<proteinExistence type="predicted"/>
<name>A0ABR2KJ60_9EUKA</name>
<accession>A0ABR2KJ60</accession>
<sequence length="226" mass="26257">MSFRRSTLPRRFSTIDDYRAEPFEASNSKLARRHSAGLLDDEDFHANEFEMRRNDEDGLDITYNNDPWNGVFGYLTAQCHDNPVKAGLIHVSGNSFNPSYVDVLPHIVQKDWTGMWCSANEPNSYVMFDFLDHKLKLTHYTLKTYNQDQQWRHLKSWVVEGGNNGAWKELHRVKRGNHLNGAFKVASFAVDKASYFQCIRFRMIGPNHYGDYHLFLMGVELFGILD</sequence>
<evidence type="ECO:0000313" key="2">
    <source>
        <dbReference type="Proteomes" id="UP001470230"/>
    </source>
</evidence>
<reference evidence="1 2" key="1">
    <citation type="submission" date="2024-04" db="EMBL/GenBank/DDBJ databases">
        <title>Tritrichomonas musculus Genome.</title>
        <authorList>
            <person name="Alves-Ferreira E."/>
            <person name="Grigg M."/>
            <person name="Lorenzi H."/>
            <person name="Galac M."/>
        </authorList>
    </citation>
    <scope>NUCLEOTIDE SEQUENCE [LARGE SCALE GENOMIC DNA]</scope>
    <source>
        <strain evidence="1 2">EAF2021</strain>
    </source>
</reference>
<keyword evidence="2" id="KW-1185">Reference proteome</keyword>
<dbReference type="SUPFAM" id="SSF49785">
    <property type="entry name" value="Galactose-binding domain-like"/>
    <property type="match status" value="1"/>
</dbReference>
<gene>
    <name evidence="1" type="ORF">M9Y10_028010</name>
</gene>
<evidence type="ECO:0000313" key="1">
    <source>
        <dbReference type="EMBL" id="KAK8890811.1"/>
    </source>
</evidence>
<dbReference type="Gene3D" id="2.60.120.260">
    <property type="entry name" value="Galactose-binding domain-like"/>
    <property type="match status" value="1"/>
</dbReference>
<dbReference type="Proteomes" id="UP001470230">
    <property type="component" value="Unassembled WGS sequence"/>
</dbReference>
<comment type="caution">
    <text evidence="1">The sequence shown here is derived from an EMBL/GenBank/DDBJ whole genome shotgun (WGS) entry which is preliminary data.</text>
</comment>
<dbReference type="InterPro" id="IPR008979">
    <property type="entry name" value="Galactose-bd-like_sf"/>
</dbReference>